<accession>A0ACB7ZRT4</accession>
<gene>
    <name evidence="1" type="ORF">BJ138DRAFT_1120038</name>
</gene>
<evidence type="ECO:0000313" key="2">
    <source>
        <dbReference type="Proteomes" id="UP000790377"/>
    </source>
</evidence>
<organism evidence="1 2">
    <name type="scientific">Hygrophoropsis aurantiaca</name>
    <dbReference type="NCBI Taxonomy" id="72124"/>
    <lineage>
        <taxon>Eukaryota</taxon>
        <taxon>Fungi</taxon>
        <taxon>Dikarya</taxon>
        <taxon>Basidiomycota</taxon>
        <taxon>Agaricomycotina</taxon>
        <taxon>Agaricomycetes</taxon>
        <taxon>Agaricomycetidae</taxon>
        <taxon>Boletales</taxon>
        <taxon>Coniophorineae</taxon>
        <taxon>Hygrophoropsidaceae</taxon>
        <taxon>Hygrophoropsis</taxon>
    </lineage>
</organism>
<evidence type="ECO:0000313" key="1">
    <source>
        <dbReference type="EMBL" id="KAH7903800.1"/>
    </source>
</evidence>
<dbReference type="EMBL" id="MU268752">
    <property type="protein sequence ID" value="KAH7903800.1"/>
    <property type="molecule type" value="Genomic_DNA"/>
</dbReference>
<proteinExistence type="predicted"/>
<name>A0ACB7ZRT4_9AGAM</name>
<reference evidence="1" key="1">
    <citation type="journal article" date="2021" name="New Phytol.">
        <title>Evolutionary innovations through gain and loss of genes in the ectomycorrhizal Boletales.</title>
        <authorList>
            <person name="Wu G."/>
            <person name="Miyauchi S."/>
            <person name="Morin E."/>
            <person name="Kuo A."/>
            <person name="Drula E."/>
            <person name="Varga T."/>
            <person name="Kohler A."/>
            <person name="Feng B."/>
            <person name="Cao Y."/>
            <person name="Lipzen A."/>
            <person name="Daum C."/>
            <person name="Hundley H."/>
            <person name="Pangilinan J."/>
            <person name="Johnson J."/>
            <person name="Barry K."/>
            <person name="LaButti K."/>
            <person name="Ng V."/>
            <person name="Ahrendt S."/>
            <person name="Min B."/>
            <person name="Choi I.G."/>
            <person name="Park H."/>
            <person name="Plett J.M."/>
            <person name="Magnuson J."/>
            <person name="Spatafora J.W."/>
            <person name="Nagy L.G."/>
            <person name="Henrissat B."/>
            <person name="Grigoriev I.V."/>
            <person name="Yang Z.L."/>
            <person name="Xu J."/>
            <person name="Martin F.M."/>
        </authorList>
    </citation>
    <scope>NUCLEOTIDE SEQUENCE</scope>
    <source>
        <strain evidence="1">ATCC 28755</strain>
    </source>
</reference>
<dbReference type="Proteomes" id="UP000790377">
    <property type="component" value="Unassembled WGS sequence"/>
</dbReference>
<comment type="caution">
    <text evidence="1">The sequence shown here is derived from an EMBL/GenBank/DDBJ whole genome shotgun (WGS) entry which is preliminary data.</text>
</comment>
<keyword evidence="2" id="KW-1185">Reference proteome</keyword>
<protein>
    <submittedName>
        <fullName evidence="1">Uncharacterized protein</fullName>
    </submittedName>
</protein>
<sequence length="175" mass="20369">MGYEPDKDNGAKEFELPPKRREQRQLAVNVALRKMLIDANLHLKPAKAVRVKVKVGSDEGYWWMIAMAYRGKCEEQLLLEAVPSNENKYRGYAIPLDVFWDKVREMGYDLEDNNGVEIHRLPQQLAINAALRQLLIDANLYLKPAKAVLVKMKDEDDKYKEKKKKKTKRSKKCYC</sequence>